<evidence type="ECO:0000256" key="1">
    <source>
        <dbReference type="SAM" id="MobiDB-lite"/>
    </source>
</evidence>
<name>A0AAD8YEP1_9STRA</name>
<feature type="compositionally biased region" description="Low complexity" evidence="1">
    <location>
        <begin position="53"/>
        <end position="64"/>
    </location>
</feature>
<feature type="region of interest" description="Disordered" evidence="1">
    <location>
        <begin position="537"/>
        <end position="577"/>
    </location>
</feature>
<feature type="compositionally biased region" description="Basic and acidic residues" evidence="1">
    <location>
        <begin position="277"/>
        <end position="288"/>
    </location>
</feature>
<accession>A0AAD8YEP1</accession>
<dbReference type="EMBL" id="JATAAI010000006">
    <property type="protein sequence ID" value="KAK1745131.1"/>
    <property type="molecule type" value="Genomic_DNA"/>
</dbReference>
<feature type="region of interest" description="Disordered" evidence="1">
    <location>
        <begin position="1"/>
        <end position="130"/>
    </location>
</feature>
<feature type="region of interest" description="Disordered" evidence="1">
    <location>
        <begin position="503"/>
        <end position="522"/>
    </location>
</feature>
<feature type="compositionally biased region" description="Basic residues" evidence="1">
    <location>
        <begin position="68"/>
        <end position="103"/>
    </location>
</feature>
<gene>
    <name evidence="2" type="ORF">QTG54_004422</name>
</gene>
<sequence length="603" mass="67992">MDDYHRRSRSRSAGRDNHHRSRSKSDKRKRKEHKHKKSRHRRRYESEDEYESHSSMSSNTSASSRSDRRYHSKKRKRSKDSKKKHHKRKKDKHHLKHKRKRRNRDSSRSPSRRSPSASNADPIPTAPPGAHELANALKKIFTLYPSMASIDEGGIPLLFIQLGRGTEYNLSHMPDRNLAGLLDGVFQSLRVHGMLLSNGAWKWGNAPRANSGTQNGDDLALLRLTRALLNGVAVNLDSVQEYEKAQQQQLQLLHMQQQHTDQQSQMKQASSTNNNGEMKEAPNEEDIKQKKRIERMTSQLLDRFDRPNGNDTPASSSLAGELQGICDVILDGESIQLDGIENAKLKASLSQLFQLVGLELVEIEDEDEEDEDKSAPNPDDTEETVMGYALPDHCIRDAIASLLKEVLRVCRYRSSNGAECAPKSWATTSKNVAETHAAESSDEDDGPAPLGTMAAAKAAKRKRQQTNQRTASTGVEEGGREEWMMVPGEHDFLKGISKSDFRGRKFKNSKSKRDTAPAEPINPEVLAKVHAIQQAYQESRGPSLLDAHRQSKAKQQQDKTAEDWKWNRDKNLDDGRRVDKNALQMVLGGASTELKSKFQSGQR</sequence>
<protein>
    <submittedName>
        <fullName evidence="2">Uncharacterized protein</fullName>
    </submittedName>
</protein>
<evidence type="ECO:0000313" key="2">
    <source>
        <dbReference type="EMBL" id="KAK1745131.1"/>
    </source>
</evidence>
<feature type="region of interest" description="Disordered" evidence="1">
    <location>
        <begin position="431"/>
        <end position="481"/>
    </location>
</feature>
<keyword evidence="3" id="KW-1185">Reference proteome</keyword>
<feature type="compositionally biased region" description="Basic residues" evidence="1">
    <location>
        <begin position="1"/>
        <end position="43"/>
    </location>
</feature>
<reference evidence="2" key="1">
    <citation type="submission" date="2023-06" db="EMBL/GenBank/DDBJ databases">
        <title>Survivors Of The Sea: Transcriptome response of Skeletonema marinoi to long-term dormancy.</title>
        <authorList>
            <person name="Pinder M.I.M."/>
            <person name="Kourtchenko O."/>
            <person name="Robertson E.K."/>
            <person name="Larsson T."/>
            <person name="Maumus F."/>
            <person name="Osuna-Cruz C.M."/>
            <person name="Vancaester E."/>
            <person name="Stenow R."/>
            <person name="Vandepoele K."/>
            <person name="Ploug H."/>
            <person name="Bruchert V."/>
            <person name="Godhe A."/>
            <person name="Topel M."/>
        </authorList>
    </citation>
    <scope>NUCLEOTIDE SEQUENCE</scope>
    <source>
        <strain evidence="2">R05AC</strain>
    </source>
</reference>
<feature type="region of interest" description="Disordered" evidence="1">
    <location>
        <begin position="363"/>
        <end position="384"/>
    </location>
</feature>
<feature type="compositionally biased region" description="Acidic residues" evidence="1">
    <location>
        <begin position="363"/>
        <end position="372"/>
    </location>
</feature>
<organism evidence="2 3">
    <name type="scientific">Skeletonema marinoi</name>
    <dbReference type="NCBI Taxonomy" id="267567"/>
    <lineage>
        <taxon>Eukaryota</taxon>
        <taxon>Sar</taxon>
        <taxon>Stramenopiles</taxon>
        <taxon>Ochrophyta</taxon>
        <taxon>Bacillariophyta</taxon>
        <taxon>Coscinodiscophyceae</taxon>
        <taxon>Thalassiosirophycidae</taxon>
        <taxon>Thalassiosirales</taxon>
        <taxon>Skeletonemataceae</taxon>
        <taxon>Skeletonema</taxon>
        <taxon>Skeletonema marinoi-dohrnii complex</taxon>
    </lineage>
</organism>
<dbReference type="AlphaFoldDB" id="A0AAD8YEP1"/>
<dbReference type="Proteomes" id="UP001224775">
    <property type="component" value="Unassembled WGS sequence"/>
</dbReference>
<evidence type="ECO:0000313" key="3">
    <source>
        <dbReference type="Proteomes" id="UP001224775"/>
    </source>
</evidence>
<feature type="compositionally biased region" description="Low complexity" evidence="1">
    <location>
        <begin position="108"/>
        <end position="121"/>
    </location>
</feature>
<feature type="compositionally biased region" description="Low complexity" evidence="1">
    <location>
        <begin position="253"/>
        <end position="268"/>
    </location>
</feature>
<proteinExistence type="predicted"/>
<feature type="region of interest" description="Disordered" evidence="1">
    <location>
        <begin position="253"/>
        <end position="290"/>
    </location>
</feature>
<feature type="compositionally biased region" description="Basic and acidic residues" evidence="1">
    <location>
        <begin position="555"/>
        <end position="577"/>
    </location>
</feature>
<comment type="caution">
    <text evidence="2">The sequence shown here is derived from an EMBL/GenBank/DDBJ whole genome shotgun (WGS) entry which is preliminary data.</text>
</comment>